<dbReference type="HOGENOM" id="CLU_1317025_0_0_1"/>
<dbReference type="STRING" id="81972.D7MH47"/>
<sequence>MSQLIISRVFKPSISKNFLRHTNIVRMFSSTTSRTSGLDSDETETKVTRPFSSEPAYPFLLIDYITNIPNSTPDGRVLIYDDSSKGKAKQVAIQDEKLEEEVIDAMTVGFSRDGLGFDISPYNDKPVISYEPSNPKLEDMTVHLPSLPTGNFLCYLGLNSKENDEPKSIDLEFDKLPKSVFQELADVSSCSRTDHLVESPTGQLFLVKWTWRTMKTIHSCT</sequence>
<reference evidence="2" key="1">
    <citation type="journal article" date="2011" name="Nat. Genet.">
        <title>The Arabidopsis lyrata genome sequence and the basis of rapid genome size change.</title>
        <authorList>
            <person name="Hu T.T."/>
            <person name="Pattyn P."/>
            <person name="Bakker E.G."/>
            <person name="Cao J."/>
            <person name="Cheng J.-F."/>
            <person name="Clark R.M."/>
            <person name="Fahlgren N."/>
            <person name="Fawcett J.A."/>
            <person name="Grimwood J."/>
            <person name="Gundlach H."/>
            <person name="Haberer G."/>
            <person name="Hollister J.D."/>
            <person name="Ossowski S."/>
            <person name="Ottilar R.P."/>
            <person name="Salamov A.A."/>
            <person name="Schneeberger K."/>
            <person name="Spannagl M."/>
            <person name="Wang X."/>
            <person name="Yang L."/>
            <person name="Nasrallah M.E."/>
            <person name="Bergelson J."/>
            <person name="Carrington J.C."/>
            <person name="Gaut B.S."/>
            <person name="Schmutz J."/>
            <person name="Mayer K.F.X."/>
            <person name="Van de Peer Y."/>
            <person name="Grigoriev I.V."/>
            <person name="Nordborg M."/>
            <person name="Weigel D."/>
            <person name="Guo Y.-L."/>
        </authorList>
    </citation>
    <scope>NUCLEOTIDE SEQUENCE [LARGE SCALE GENOMIC DNA]</scope>
    <source>
        <strain evidence="2">cv. MN47</strain>
    </source>
</reference>
<proteinExistence type="predicted"/>
<protein>
    <submittedName>
        <fullName evidence="1">Uncharacterized protein</fullName>
    </submittedName>
</protein>
<accession>D7MH47</accession>
<gene>
    <name evidence="1" type="ORF">ARALYDRAFT_915459</name>
</gene>
<dbReference type="Gramene" id="scaffold_703201.1">
    <property type="protein sequence ID" value="scaffold_703201.1"/>
    <property type="gene ID" value="scaffold_703201.1"/>
</dbReference>
<dbReference type="AlphaFoldDB" id="D7MH47"/>
<evidence type="ECO:0000313" key="1">
    <source>
        <dbReference type="EMBL" id="EFH44556.1"/>
    </source>
</evidence>
<organism evidence="2">
    <name type="scientific">Arabidopsis lyrata subsp. lyrata</name>
    <name type="common">Lyre-leaved rock-cress</name>
    <dbReference type="NCBI Taxonomy" id="81972"/>
    <lineage>
        <taxon>Eukaryota</taxon>
        <taxon>Viridiplantae</taxon>
        <taxon>Streptophyta</taxon>
        <taxon>Embryophyta</taxon>
        <taxon>Tracheophyta</taxon>
        <taxon>Spermatophyta</taxon>
        <taxon>Magnoliopsida</taxon>
        <taxon>eudicotyledons</taxon>
        <taxon>Gunneridae</taxon>
        <taxon>Pentapetalae</taxon>
        <taxon>rosids</taxon>
        <taxon>malvids</taxon>
        <taxon>Brassicales</taxon>
        <taxon>Brassicaceae</taxon>
        <taxon>Camelineae</taxon>
        <taxon>Arabidopsis</taxon>
    </lineage>
</organism>
<keyword evidence="2" id="KW-1185">Reference proteome</keyword>
<name>D7MH47_ARALL</name>
<evidence type="ECO:0000313" key="2">
    <source>
        <dbReference type="Proteomes" id="UP000008694"/>
    </source>
</evidence>
<dbReference type="Proteomes" id="UP000008694">
    <property type="component" value="Unassembled WGS sequence"/>
</dbReference>
<dbReference type="EMBL" id="GL348719">
    <property type="protein sequence ID" value="EFH44556.1"/>
    <property type="molecule type" value="Genomic_DNA"/>
</dbReference>